<dbReference type="GO" id="GO:0016757">
    <property type="term" value="F:glycosyltransferase activity"/>
    <property type="evidence" value="ECO:0007669"/>
    <property type="project" value="UniProtKB-KW"/>
</dbReference>
<keyword evidence="2" id="KW-0328">Glycosyltransferase</keyword>
<reference evidence="5 6" key="1">
    <citation type="submission" date="2018-03" db="EMBL/GenBank/DDBJ databases">
        <title>Bacteriophage NCPPB3778 and a type I-E CRISPR drive the evolution of the US Biological Select Agent, Rathayibacter toxicus.</title>
        <authorList>
            <person name="Davis E.W.II."/>
            <person name="Tabima J.F."/>
            <person name="Weisberg A.J."/>
            <person name="Dantas Lopes L."/>
            <person name="Wiseman M.S."/>
            <person name="Wiseman M.S."/>
            <person name="Pupko T."/>
            <person name="Belcher M.S."/>
            <person name="Sechler A.J."/>
            <person name="Tancos M.A."/>
            <person name="Schroeder B.K."/>
            <person name="Murray T.D."/>
            <person name="Luster D.G."/>
            <person name="Schneider W.L."/>
            <person name="Rogers E."/>
            <person name="Andreote F.D."/>
            <person name="Grunwald N.J."/>
            <person name="Putnam M.L."/>
            <person name="Chang J.H."/>
        </authorList>
    </citation>
    <scope>NUCLEOTIDE SEQUENCE [LARGE SCALE GENOMIC DNA]</scope>
    <source>
        <strain evidence="5 6">DSM 15932</strain>
    </source>
</reference>
<dbReference type="Pfam" id="PF13692">
    <property type="entry name" value="Glyco_trans_1_4"/>
    <property type="match status" value="1"/>
</dbReference>
<dbReference type="RefSeq" id="WP_127887087.1">
    <property type="nucleotide sequence ID" value="NZ_CP028137.1"/>
</dbReference>
<dbReference type="EMBL" id="CP028137">
    <property type="protein sequence ID" value="AZZ52346.1"/>
    <property type="molecule type" value="Genomic_DNA"/>
</dbReference>
<dbReference type="SUPFAM" id="SSF53756">
    <property type="entry name" value="UDP-Glycosyltransferase/glycogen phosphorylase"/>
    <property type="match status" value="1"/>
</dbReference>
<dbReference type="PANTHER" id="PTHR45947:SF3">
    <property type="entry name" value="SULFOQUINOVOSYL TRANSFERASE SQD2"/>
    <property type="match status" value="1"/>
</dbReference>
<evidence type="ECO:0000313" key="5">
    <source>
        <dbReference type="EMBL" id="AZZ52346.1"/>
    </source>
</evidence>
<organism evidence="5 6">
    <name type="scientific">Rathayibacter festucae DSM 15932</name>
    <dbReference type="NCBI Taxonomy" id="1328866"/>
    <lineage>
        <taxon>Bacteria</taxon>
        <taxon>Bacillati</taxon>
        <taxon>Actinomycetota</taxon>
        <taxon>Actinomycetes</taxon>
        <taxon>Micrococcales</taxon>
        <taxon>Microbacteriaceae</taxon>
        <taxon>Rathayibacter</taxon>
    </lineage>
</organism>
<feature type="domain" description="Glycosyltransferase subfamily 4-like N-terminal" evidence="4">
    <location>
        <begin position="19"/>
        <end position="184"/>
    </location>
</feature>
<sequence>MRVAFVCADPGVPVFGSKGSSVHAQEILRAYRARGDEVRVYCARAGDSVPADLQDVEVLEHRTRVQDPAARERAVEEAAAHLAEAVVLDGCDLVHERYSLFSRASALVSRALGVPAVLEVNAPLIDEQREHRVLVDEARAEQATRAVLSSAAVVACVSEPVARWAAEHGAAAPLVAPNGVNTRRIQPGPARSGGPLVVGFVGTLKPWHGVGGLLDAVALLDPERVRLLVIGDGPEGPALREQAGRLGLDVEFTGAVAPADMPAQLARLDVGVAPYPAREGQDYFSPLKVYEYLAAGLPVIATAVGQIPAILRHGVTGLVVEPGRPEALAAAVADLAADPARRRAMGAAARADAVAEHDWSRVLERILAAVPVDRSAGRRIDDVRTGTGTSTDSTEEAAA</sequence>
<protein>
    <recommendedName>
        <fullName evidence="1">D-inositol 3-phosphate glycosyltransferase</fullName>
    </recommendedName>
</protein>
<dbReference type="InterPro" id="IPR028098">
    <property type="entry name" value="Glyco_trans_4-like_N"/>
</dbReference>
<dbReference type="InterPro" id="IPR050194">
    <property type="entry name" value="Glycosyltransferase_grp1"/>
</dbReference>
<evidence type="ECO:0000256" key="3">
    <source>
        <dbReference type="ARBA" id="ARBA00022679"/>
    </source>
</evidence>
<dbReference type="KEGG" id="rfs:C1I64_09990"/>
<keyword evidence="3 5" id="KW-0808">Transferase</keyword>
<evidence type="ECO:0000313" key="6">
    <source>
        <dbReference type="Proteomes" id="UP000285317"/>
    </source>
</evidence>
<accession>A0A3T0T152</accession>
<evidence type="ECO:0000256" key="2">
    <source>
        <dbReference type="ARBA" id="ARBA00022676"/>
    </source>
</evidence>
<dbReference type="CDD" id="cd03801">
    <property type="entry name" value="GT4_PimA-like"/>
    <property type="match status" value="1"/>
</dbReference>
<dbReference type="Gene3D" id="3.40.50.2000">
    <property type="entry name" value="Glycogen Phosphorylase B"/>
    <property type="match status" value="2"/>
</dbReference>
<dbReference type="AlphaFoldDB" id="A0A3T0T152"/>
<dbReference type="PANTHER" id="PTHR45947">
    <property type="entry name" value="SULFOQUINOVOSYL TRANSFERASE SQD2"/>
    <property type="match status" value="1"/>
</dbReference>
<evidence type="ECO:0000259" key="4">
    <source>
        <dbReference type="Pfam" id="PF13439"/>
    </source>
</evidence>
<name>A0A3T0T152_9MICO</name>
<proteinExistence type="predicted"/>
<evidence type="ECO:0000256" key="1">
    <source>
        <dbReference type="ARBA" id="ARBA00021292"/>
    </source>
</evidence>
<gene>
    <name evidence="5" type="ORF">C1I64_09990</name>
</gene>
<dbReference type="GO" id="GO:1901137">
    <property type="term" value="P:carbohydrate derivative biosynthetic process"/>
    <property type="evidence" value="ECO:0007669"/>
    <property type="project" value="UniProtKB-ARBA"/>
</dbReference>
<dbReference type="Pfam" id="PF13439">
    <property type="entry name" value="Glyco_transf_4"/>
    <property type="match status" value="1"/>
</dbReference>
<dbReference type="Proteomes" id="UP000285317">
    <property type="component" value="Chromosome"/>
</dbReference>